<dbReference type="AlphaFoldDB" id="A0A5N5M1H5"/>
<keyword evidence="3" id="KW-1185">Reference proteome</keyword>
<reference evidence="2 3" key="1">
    <citation type="submission" date="2019-06" db="EMBL/GenBank/DDBJ databases">
        <title>A chromosome-scale genome assembly of the striped catfish, Pangasianodon hypophthalmus.</title>
        <authorList>
            <person name="Wen M."/>
            <person name="Zahm M."/>
            <person name="Roques C."/>
            <person name="Cabau C."/>
            <person name="Klopp C."/>
            <person name="Donnadieu C."/>
            <person name="Jouanno E."/>
            <person name="Avarre J.-C."/>
            <person name="Campet M."/>
            <person name="Ha T.T.T."/>
            <person name="Dugue R."/>
            <person name="Lampietro C."/>
            <person name="Louis A."/>
            <person name="Herpin A."/>
            <person name="Echchiki A."/>
            <person name="Berthelot C."/>
            <person name="Parey E."/>
            <person name="Roest-Crollius H."/>
            <person name="Braasch I."/>
            <person name="Postlethwait J."/>
            <person name="Bobe J."/>
            <person name="Montfort J."/>
            <person name="Bouchez O."/>
            <person name="Begum T."/>
            <person name="Schartl M."/>
            <person name="Guiguen Y."/>
        </authorList>
    </citation>
    <scope>NUCLEOTIDE SEQUENCE [LARGE SCALE GENOMIC DNA]</scope>
    <source>
        <strain evidence="2 3">Indonesia</strain>
        <tissue evidence="2">Blood</tissue>
    </source>
</reference>
<protein>
    <submittedName>
        <fullName evidence="2">Uncharacterized protein</fullName>
    </submittedName>
</protein>
<feature type="compositionally biased region" description="Basic and acidic residues" evidence="1">
    <location>
        <begin position="65"/>
        <end position="87"/>
    </location>
</feature>
<comment type="caution">
    <text evidence="2">The sequence shown here is derived from an EMBL/GenBank/DDBJ whole genome shotgun (WGS) entry which is preliminary data.</text>
</comment>
<dbReference type="Proteomes" id="UP000327468">
    <property type="component" value="Chromosome 15"/>
</dbReference>
<dbReference type="Gene3D" id="1.10.10.10">
    <property type="entry name" value="Winged helix-like DNA-binding domain superfamily/Winged helix DNA-binding domain"/>
    <property type="match status" value="1"/>
</dbReference>
<evidence type="ECO:0000256" key="1">
    <source>
        <dbReference type="SAM" id="MobiDB-lite"/>
    </source>
</evidence>
<name>A0A5N5M1H5_PANHP</name>
<evidence type="ECO:0000313" key="2">
    <source>
        <dbReference type="EMBL" id="KAB5548949.1"/>
    </source>
</evidence>
<accession>A0A5N5M1H5</accession>
<organism evidence="2 3">
    <name type="scientific">Pangasianodon hypophthalmus</name>
    <name type="common">Striped catfish</name>
    <name type="synonym">Helicophagus hypophthalmus</name>
    <dbReference type="NCBI Taxonomy" id="310915"/>
    <lineage>
        <taxon>Eukaryota</taxon>
        <taxon>Metazoa</taxon>
        <taxon>Chordata</taxon>
        <taxon>Craniata</taxon>
        <taxon>Vertebrata</taxon>
        <taxon>Euteleostomi</taxon>
        <taxon>Actinopterygii</taxon>
        <taxon>Neopterygii</taxon>
        <taxon>Teleostei</taxon>
        <taxon>Ostariophysi</taxon>
        <taxon>Siluriformes</taxon>
        <taxon>Pangasiidae</taxon>
        <taxon>Pangasianodon</taxon>
    </lineage>
</organism>
<dbReference type="EMBL" id="VFJC01000016">
    <property type="protein sequence ID" value="KAB5548949.1"/>
    <property type="molecule type" value="Genomic_DNA"/>
</dbReference>
<proteinExistence type="predicted"/>
<gene>
    <name evidence="2" type="ORF">PHYPO_G00061560</name>
</gene>
<sequence length="107" mass="12973">MRRRITNTQLQMELLEILKNMLLYQKEMTNEQIKWLVEHKYIKMEEMDSNRCRGFPWPARADLQAGRKRESARAHARERERDEREREVVEEEEEARVAAASPEERSE</sequence>
<evidence type="ECO:0000313" key="3">
    <source>
        <dbReference type="Proteomes" id="UP000327468"/>
    </source>
</evidence>
<feature type="region of interest" description="Disordered" evidence="1">
    <location>
        <begin position="63"/>
        <end position="107"/>
    </location>
</feature>
<dbReference type="InterPro" id="IPR036388">
    <property type="entry name" value="WH-like_DNA-bd_sf"/>
</dbReference>